<reference evidence="2" key="2">
    <citation type="submission" date="2015-01" db="EMBL/GenBank/DDBJ databases">
        <title>Evolutionary Origins and Diversification of the Mycorrhizal Mutualists.</title>
        <authorList>
            <consortium name="DOE Joint Genome Institute"/>
            <consortium name="Mycorrhizal Genomics Consortium"/>
            <person name="Kohler A."/>
            <person name="Kuo A."/>
            <person name="Nagy L.G."/>
            <person name="Floudas D."/>
            <person name="Copeland A."/>
            <person name="Barry K.W."/>
            <person name="Cichocki N."/>
            <person name="Veneault-Fourrey C."/>
            <person name="LaButti K."/>
            <person name="Lindquist E.A."/>
            <person name="Lipzen A."/>
            <person name="Lundell T."/>
            <person name="Morin E."/>
            <person name="Murat C."/>
            <person name="Riley R."/>
            <person name="Ohm R."/>
            <person name="Sun H."/>
            <person name="Tunlid A."/>
            <person name="Henrissat B."/>
            <person name="Grigoriev I.V."/>
            <person name="Hibbett D.S."/>
            <person name="Martin F."/>
        </authorList>
    </citation>
    <scope>NUCLEOTIDE SEQUENCE [LARGE SCALE GENOMIC DNA]</scope>
    <source>
        <strain evidence="2">MAFF 305830</strain>
    </source>
</reference>
<sequence length="179" mass="19981">MGTGVTSVCQQLALYPWACPALHTLTFGLCPEWDILFITVERRNIFSHQDISKFRSITLPVSIPAALGDHVRNLLRGRRVKRPSNYDLSLVGNARIALDSSLPGCMMCHRQLVACETATYLGQPVETAIKLPSKYPDSETEILATWRGRSSIWHSQVRRLRAQGCYRKNGLLTLTGDGI</sequence>
<name>A0A0C3BP21_SERVB</name>
<dbReference type="EMBL" id="KN824277">
    <property type="protein sequence ID" value="KIM33844.1"/>
    <property type="molecule type" value="Genomic_DNA"/>
</dbReference>
<dbReference type="Proteomes" id="UP000054097">
    <property type="component" value="Unassembled WGS sequence"/>
</dbReference>
<gene>
    <name evidence="1" type="ORF">M408DRAFT_325427</name>
</gene>
<dbReference type="AlphaFoldDB" id="A0A0C3BP21"/>
<proteinExistence type="predicted"/>
<organism evidence="1 2">
    <name type="scientific">Serendipita vermifera MAFF 305830</name>
    <dbReference type="NCBI Taxonomy" id="933852"/>
    <lineage>
        <taxon>Eukaryota</taxon>
        <taxon>Fungi</taxon>
        <taxon>Dikarya</taxon>
        <taxon>Basidiomycota</taxon>
        <taxon>Agaricomycotina</taxon>
        <taxon>Agaricomycetes</taxon>
        <taxon>Sebacinales</taxon>
        <taxon>Serendipitaceae</taxon>
        <taxon>Serendipita</taxon>
    </lineage>
</organism>
<evidence type="ECO:0000313" key="1">
    <source>
        <dbReference type="EMBL" id="KIM33844.1"/>
    </source>
</evidence>
<keyword evidence="2" id="KW-1185">Reference proteome</keyword>
<dbReference type="OrthoDB" id="3169344at2759"/>
<accession>A0A0C3BP21</accession>
<reference evidence="1 2" key="1">
    <citation type="submission" date="2014-04" db="EMBL/GenBank/DDBJ databases">
        <authorList>
            <consortium name="DOE Joint Genome Institute"/>
            <person name="Kuo A."/>
            <person name="Zuccaro A."/>
            <person name="Kohler A."/>
            <person name="Nagy L.G."/>
            <person name="Floudas D."/>
            <person name="Copeland A."/>
            <person name="Barry K.W."/>
            <person name="Cichocki N."/>
            <person name="Veneault-Fourrey C."/>
            <person name="LaButti K."/>
            <person name="Lindquist E.A."/>
            <person name="Lipzen A."/>
            <person name="Lundell T."/>
            <person name="Morin E."/>
            <person name="Murat C."/>
            <person name="Sun H."/>
            <person name="Tunlid A."/>
            <person name="Henrissat B."/>
            <person name="Grigoriev I.V."/>
            <person name="Hibbett D.S."/>
            <person name="Martin F."/>
            <person name="Nordberg H.P."/>
            <person name="Cantor M.N."/>
            <person name="Hua S.X."/>
        </authorList>
    </citation>
    <scope>NUCLEOTIDE SEQUENCE [LARGE SCALE GENOMIC DNA]</scope>
    <source>
        <strain evidence="1 2">MAFF 305830</strain>
    </source>
</reference>
<evidence type="ECO:0000313" key="2">
    <source>
        <dbReference type="Proteomes" id="UP000054097"/>
    </source>
</evidence>
<dbReference type="HOGENOM" id="CLU_1504338_0_0_1"/>
<protein>
    <submittedName>
        <fullName evidence="1">Uncharacterized protein</fullName>
    </submittedName>
</protein>